<dbReference type="SUPFAM" id="SSF46894">
    <property type="entry name" value="C-terminal effector domain of the bipartite response regulators"/>
    <property type="match status" value="1"/>
</dbReference>
<name>A0A7I7Y1E3_9MYCO</name>
<dbReference type="GO" id="GO:0003677">
    <property type="term" value="F:DNA binding"/>
    <property type="evidence" value="ECO:0007669"/>
    <property type="project" value="InterPro"/>
</dbReference>
<dbReference type="RefSeq" id="WP_085149073.1">
    <property type="nucleotide sequence ID" value="NZ_AP022612.1"/>
</dbReference>
<dbReference type="InterPro" id="IPR059106">
    <property type="entry name" value="WHD_MalT"/>
</dbReference>
<organism evidence="1 2">
    <name type="scientific">Mycolicibacterium confluentis</name>
    <dbReference type="NCBI Taxonomy" id="28047"/>
    <lineage>
        <taxon>Bacteria</taxon>
        <taxon>Bacillati</taxon>
        <taxon>Actinomycetota</taxon>
        <taxon>Actinomycetes</taxon>
        <taxon>Mycobacteriales</taxon>
        <taxon>Mycobacteriaceae</taxon>
        <taxon>Mycolicibacterium</taxon>
    </lineage>
</organism>
<dbReference type="OrthoDB" id="136365at2"/>
<reference evidence="1" key="2">
    <citation type="submission" date="2020-02" db="EMBL/GenBank/DDBJ databases">
        <authorList>
            <person name="Matsumoto Y."/>
            <person name="Motooka D."/>
            <person name="Nakamura S."/>
        </authorList>
    </citation>
    <scope>NUCLEOTIDE SEQUENCE</scope>
    <source>
        <strain evidence="1">JCM 13671</strain>
    </source>
</reference>
<dbReference type="EMBL" id="AP022612">
    <property type="protein sequence ID" value="BBZ34941.1"/>
    <property type="molecule type" value="Genomic_DNA"/>
</dbReference>
<dbReference type="Gene3D" id="1.10.10.10">
    <property type="entry name" value="Winged helix-like DNA-binding domain superfamily/Winged helix DNA-binding domain"/>
    <property type="match status" value="1"/>
</dbReference>
<sequence>MVAGGWQPWIAAAPDGRPGTSGGSVCRTGVLAKLSAARDGDLAVVMAPPGYGKTTVVAQWDEADDRPFAWVQAAFLDHGPVPLLRHVETLAKAGTQVVVFDDVHRITSARAVAALQVLVDTPPPSLTVVLIGRGAPMLRLARRRIAGSIVDIGADDLTMSVLEATGAFVGVAGPRDAAMLATVLDRCEGWPAGIALAALATRAGADPVNLTGCDSLIADYLAEEVLGPLDDESVDFMTDSSILERFNASALDDVLDRVDSARRLEAVRASGHHLLIPLDRERAWYRWNPLLAELLSASLRARDPVRYRDLASRACRFLEERGDVDGALRQSLAAQDRVHAAALVGRDAVRLGFDGNTALLARRIGLLDDRTVAECPDAAIASAWLGVLTGDAELIQRSLASAIRADRGLPMSDGTPSVSVGAALVSSLVGVGGVHAVLRHAETVRSACEDLVSPWWGAATVMKGAAEAMLGHSDVARDLLESALPTLADLPGFQAAALAHLALLDLADGDDVGCVRRSVAARRIADAHDLGDAVPMVVVYATSAVVAARVGDVPAARDAIAITERLLARLGVLAARTALLGHGLLAWTGAVIEDREITTRHLEEGQRALRREPGAVGLGRRLERVRALASQGEHRPLTAAELRLLPRLATHLSLQRIADELILGRETVKSQATSIYRKLDVASRGDAVAEARRIGLLSG</sequence>
<evidence type="ECO:0000313" key="1">
    <source>
        <dbReference type="EMBL" id="BBZ34941.1"/>
    </source>
</evidence>
<dbReference type="InterPro" id="IPR016032">
    <property type="entry name" value="Sig_transdc_resp-reg_C-effctor"/>
</dbReference>
<dbReference type="AlphaFoldDB" id="A0A7I7Y1E3"/>
<keyword evidence="2" id="KW-1185">Reference proteome</keyword>
<proteinExistence type="predicted"/>
<dbReference type="GO" id="GO:0006355">
    <property type="term" value="P:regulation of DNA-templated transcription"/>
    <property type="evidence" value="ECO:0007669"/>
    <property type="project" value="InterPro"/>
</dbReference>
<dbReference type="PROSITE" id="PS50043">
    <property type="entry name" value="HTH_LUXR_2"/>
    <property type="match status" value="1"/>
</dbReference>
<dbReference type="SUPFAM" id="SSF52540">
    <property type="entry name" value="P-loop containing nucleoside triphosphate hydrolases"/>
    <property type="match status" value="1"/>
</dbReference>
<dbReference type="Proteomes" id="UP000466931">
    <property type="component" value="Chromosome"/>
</dbReference>
<accession>A0A7I7Y1E3</accession>
<dbReference type="InterPro" id="IPR036388">
    <property type="entry name" value="WH-like_DNA-bd_sf"/>
</dbReference>
<reference evidence="1" key="1">
    <citation type="journal article" date="2019" name="Emerg. Microbes Infect.">
        <title>Comprehensive subspecies identification of 175 nontuberculous mycobacteria species based on 7547 genomic profiles.</title>
        <authorList>
            <person name="Matsumoto Y."/>
            <person name="Kinjo T."/>
            <person name="Motooka D."/>
            <person name="Nabeya D."/>
            <person name="Jung N."/>
            <person name="Uechi K."/>
            <person name="Horii T."/>
            <person name="Iida T."/>
            <person name="Fujita J."/>
            <person name="Nakamura S."/>
        </authorList>
    </citation>
    <scope>NUCLEOTIDE SEQUENCE [LARGE SCALE GENOMIC DNA]</scope>
    <source>
        <strain evidence="1">JCM 13671</strain>
    </source>
</reference>
<gene>
    <name evidence="1" type="ORF">MCNF_35460</name>
</gene>
<dbReference type="Pfam" id="PF25873">
    <property type="entry name" value="WHD_MalT"/>
    <property type="match status" value="1"/>
</dbReference>
<dbReference type="Pfam" id="PF00196">
    <property type="entry name" value="GerE"/>
    <property type="match status" value="1"/>
</dbReference>
<evidence type="ECO:0000313" key="2">
    <source>
        <dbReference type="Proteomes" id="UP000466931"/>
    </source>
</evidence>
<dbReference type="InterPro" id="IPR027417">
    <property type="entry name" value="P-loop_NTPase"/>
</dbReference>
<dbReference type="SMART" id="SM00421">
    <property type="entry name" value="HTH_LUXR"/>
    <property type="match status" value="1"/>
</dbReference>
<dbReference type="InterPro" id="IPR000792">
    <property type="entry name" value="Tscrpt_reg_LuxR_C"/>
</dbReference>
<protein>
    <submittedName>
        <fullName evidence="1">Uncharacterized protein</fullName>
    </submittedName>
</protein>